<dbReference type="STRING" id="765915.A0A1Y2HJR2"/>
<evidence type="ECO:0000256" key="1">
    <source>
        <dbReference type="ARBA" id="ARBA00004123"/>
    </source>
</evidence>
<dbReference type="GO" id="GO:0005634">
    <property type="term" value="C:nucleus"/>
    <property type="evidence" value="ECO:0007669"/>
    <property type="project" value="UniProtKB-SubCell"/>
</dbReference>
<comment type="function">
    <text evidence="9">Component of the NuA4 histone acetyltransferase complex which is involved in transcriptional activation of selected genes principally by acetylation of nucleosomal histone H4 and H2A. The NuA4 complex is also involved in DNA repair.</text>
</comment>
<dbReference type="GO" id="GO:0035267">
    <property type="term" value="C:NuA4 histone acetyltransferase complex"/>
    <property type="evidence" value="ECO:0007669"/>
    <property type="project" value="UniProtKB-UniRule"/>
</dbReference>
<evidence type="ECO:0000256" key="4">
    <source>
        <dbReference type="ARBA" id="ARBA00022853"/>
    </source>
</evidence>
<accession>A0A1Y2HJR2</accession>
<proteinExistence type="inferred from homology"/>
<feature type="compositionally biased region" description="Low complexity" evidence="10">
    <location>
        <begin position="155"/>
        <end position="169"/>
    </location>
</feature>
<keyword evidence="7 9" id="KW-0804">Transcription</keyword>
<gene>
    <name evidence="11" type="ORF">BCR44DRAFT_23298</name>
</gene>
<evidence type="ECO:0000256" key="7">
    <source>
        <dbReference type="ARBA" id="ARBA00023163"/>
    </source>
</evidence>
<feature type="compositionally biased region" description="Low complexity" evidence="10">
    <location>
        <begin position="183"/>
        <end position="197"/>
    </location>
</feature>
<dbReference type="GO" id="GO:0016740">
    <property type="term" value="F:transferase activity"/>
    <property type="evidence" value="ECO:0007669"/>
    <property type="project" value="UniProtKB-KW"/>
</dbReference>
<keyword evidence="12" id="KW-1185">Reference proteome</keyword>
<evidence type="ECO:0000256" key="6">
    <source>
        <dbReference type="ARBA" id="ARBA00023054"/>
    </source>
</evidence>
<evidence type="ECO:0000256" key="3">
    <source>
        <dbReference type="ARBA" id="ARBA00018504"/>
    </source>
</evidence>
<evidence type="ECO:0000256" key="9">
    <source>
        <dbReference type="RuleBase" id="RU368022"/>
    </source>
</evidence>
<keyword evidence="6" id="KW-0175">Coiled coil</keyword>
<evidence type="ECO:0000256" key="5">
    <source>
        <dbReference type="ARBA" id="ARBA00023015"/>
    </source>
</evidence>
<organism evidence="11 12">
    <name type="scientific">Catenaria anguillulae PL171</name>
    <dbReference type="NCBI Taxonomy" id="765915"/>
    <lineage>
        <taxon>Eukaryota</taxon>
        <taxon>Fungi</taxon>
        <taxon>Fungi incertae sedis</taxon>
        <taxon>Blastocladiomycota</taxon>
        <taxon>Blastocladiomycetes</taxon>
        <taxon>Blastocladiales</taxon>
        <taxon>Catenariaceae</taxon>
        <taxon>Catenaria</taxon>
    </lineage>
</organism>
<name>A0A1Y2HJR2_9FUNG</name>
<dbReference type="GO" id="GO:0006281">
    <property type="term" value="P:DNA repair"/>
    <property type="evidence" value="ECO:0007669"/>
    <property type="project" value="UniProtKB-UniRule"/>
</dbReference>
<keyword evidence="5 9" id="KW-0805">Transcription regulation</keyword>
<dbReference type="EMBL" id="MCFL01000026">
    <property type="protein sequence ID" value="ORZ34820.1"/>
    <property type="molecule type" value="Genomic_DNA"/>
</dbReference>
<dbReference type="GO" id="GO:0006325">
    <property type="term" value="P:chromatin organization"/>
    <property type="evidence" value="ECO:0007669"/>
    <property type="project" value="UniProtKB-KW"/>
</dbReference>
<evidence type="ECO:0000313" key="11">
    <source>
        <dbReference type="EMBL" id="ORZ34820.1"/>
    </source>
</evidence>
<feature type="compositionally biased region" description="Low complexity" evidence="10">
    <location>
        <begin position="20"/>
        <end position="44"/>
    </location>
</feature>
<dbReference type="PANTHER" id="PTHR13476">
    <property type="entry name" value="CHROMATIN MODIFICATION-RELATED PROTEIN MEAF6"/>
    <property type="match status" value="1"/>
</dbReference>
<evidence type="ECO:0000313" key="12">
    <source>
        <dbReference type="Proteomes" id="UP000193411"/>
    </source>
</evidence>
<feature type="region of interest" description="Disordered" evidence="10">
    <location>
        <begin position="1"/>
        <end position="44"/>
    </location>
</feature>
<dbReference type="InterPro" id="IPR015418">
    <property type="entry name" value="Eaf6"/>
</dbReference>
<keyword evidence="9" id="KW-0234">DNA repair</keyword>
<sequence length="212" mass="22115">MAKPSDATPTQPNQHPAPPSATGTATTGHSTPSSDPAAAAKIAQKAAEDELKSLLEQKQRIERNMMEIEYRIFNLEGSYLEDTVAGGNILRGFDGYLAGRPDKKQRTTRGPIDPADRIFSNSSTTYKESITLVQQLKDAGGDLRFPPPVANWKQSGSAPSASGSGSAGRSSKKASHGVPGTPAGIAGAAGAGAAASATKKRKRARANEEEDE</sequence>
<evidence type="ECO:0000256" key="2">
    <source>
        <dbReference type="ARBA" id="ARBA00010916"/>
    </source>
</evidence>
<dbReference type="Pfam" id="PF09340">
    <property type="entry name" value="NuA4"/>
    <property type="match status" value="1"/>
</dbReference>
<protein>
    <recommendedName>
        <fullName evidence="3 9">Chromatin modification-related protein EAF6</fullName>
    </recommendedName>
</protein>
<evidence type="ECO:0000256" key="8">
    <source>
        <dbReference type="ARBA" id="ARBA00023242"/>
    </source>
</evidence>
<feature type="region of interest" description="Disordered" evidence="10">
    <location>
        <begin position="98"/>
        <end position="120"/>
    </location>
</feature>
<comment type="similarity">
    <text evidence="2 9">Belongs to the EAF6 family.</text>
</comment>
<comment type="subcellular location">
    <subcellularLocation>
        <location evidence="1 9">Nucleus</location>
    </subcellularLocation>
</comment>
<comment type="caution">
    <text evidence="11">The sequence shown here is derived from an EMBL/GenBank/DDBJ whole genome shotgun (WGS) entry which is preliminary data.</text>
</comment>
<keyword evidence="4 9" id="KW-0156">Chromatin regulator</keyword>
<comment type="subunit">
    <text evidence="9">Component of the NuA4 histone acetyltransferase complex.</text>
</comment>
<evidence type="ECO:0000256" key="10">
    <source>
        <dbReference type="SAM" id="MobiDB-lite"/>
    </source>
</evidence>
<dbReference type="AlphaFoldDB" id="A0A1Y2HJR2"/>
<keyword evidence="11" id="KW-0808">Transferase</keyword>
<dbReference type="Proteomes" id="UP000193411">
    <property type="component" value="Unassembled WGS sequence"/>
</dbReference>
<feature type="region of interest" description="Disordered" evidence="10">
    <location>
        <begin position="141"/>
        <end position="212"/>
    </location>
</feature>
<keyword evidence="9" id="KW-0227">DNA damage</keyword>
<reference evidence="11 12" key="1">
    <citation type="submission" date="2016-07" db="EMBL/GenBank/DDBJ databases">
        <title>Pervasive Adenine N6-methylation of Active Genes in Fungi.</title>
        <authorList>
            <consortium name="DOE Joint Genome Institute"/>
            <person name="Mondo S.J."/>
            <person name="Dannebaum R.O."/>
            <person name="Kuo R.C."/>
            <person name="Labutti K."/>
            <person name="Haridas S."/>
            <person name="Kuo A."/>
            <person name="Salamov A."/>
            <person name="Ahrendt S.R."/>
            <person name="Lipzen A."/>
            <person name="Sullivan W."/>
            <person name="Andreopoulos W.B."/>
            <person name="Clum A."/>
            <person name="Lindquist E."/>
            <person name="Daum C."/>
            <person name="Ramamoorthy G.K."/>
            <person name="Gryganskyi A."/>
            <person name="Culley D."/>
            <person name="Magnuson J.K."/>
            <person name="James T.Y."/>
            <person name="O'Malley M.A."/>
            <person name="Stajich J.E."/>
            <person name="Spatafora J.W."/>
            <person name="Visel A."/>
            <person name="Grigoriev I.V."/>
        </authorList>
    </citation>
    <scope>NUCLEOTIDE SEQUENCE [LARGE SCALE GENOMIC DNA]</scope>
    <source>
        <strain evidence="11 12">PL171</strain>
    </source>
</reference>
<keyword evidence="8 9" id="KW-0539">Nucleus</keyword>
<dbReference type="OrthoDB" id="440324at2759"/>